<dbReference type="Pfam" id="PF02518">
    <property type="entry name" value="HATPase_c"/>
    <property type="match status" value="1"/>
</dbReference>
<dbReference type="InterPro" id="IPR003660">
    <property type="entry name" value="HAMP_dom"/>
</dbReference>
<protein>
    <submittedName>
        <fullName evidence="9">Sensor histidine kinase</fullName>
        <ecNumber evidence="9">2.7.13.3</ecNumber>
    </submittedName>
</protein>
<organism evidence="9 10">
    <name type="scientific">Paenibacillus roseopurpureus</name>
    <dbReference type="NCBI Taxonomy" id="2918901"/>
    <lineage>
        <taxon>Bacteria</taxon>
        <taxon>Bacillati</taxon>
        <taxon>Bacillota</taxon>
        <taxon>Bacilli</taxon>
        <taxon>Bacillales</taxon>
        <taxon>Paenibacillaceae</taxon>
        <taxon>Paenibacillus</taxon>
    </lineage>
</organism>
<dbReference type="PANTHER" id="PTHR34220:SF7">
    <property type="entry name" value="SENSOR HISTIDINE KINASE YPDA"/>
    <property type="match status" value="1"/>
</dbReference>
<keyword evidence="10" id="KW-1185">Reference proteome</keyword>
<dbReference type="GO" id="GO:0005886">
    <property type="term" value="C:plasma membrane"/>
    <property type="evidence" value="ECO:0007669"/>
    <property type="project" value="UniProtKB-SubCell"/>
</dbReference>
<proteinExistence type="predicted"/>
<keyword evidence="7" id="KW-1133">Transmembrane helix</keyword>
<keyword evidence="6 7" id="KW-0472">Membrane</keyword>
<dbReference type="Proteomes" id="UP001304650">
    <property type="component" value="Chromosome"/>
</dbReference>
<evidence type="ECO:0000256" key="6">
    <source>
        <dbReference type="ARBA" id="ARBA00023136"/>
    </source>
</evidence>
<feature type="domain" description="HAMP" evidence="8">
    <location>
        <begin position="313"/>
        <end position="365"/>
    </location>
</feature>
<evidence type="ECO:0000256" key="4">
    <source>
        <dbReference type="ARBA" id="ARBA00022679"/>
    </source>
</evidence>
<dbReference type="CDD" id="cd06225">
    <property type="entry name" value="HAMP"/>
    <property type="match status" value="1"/>
</dbReference>
<comment type="subcellular location">
    <subcellularLocation>
        <location evidence="1">Cell membrane</location>
        <topology evidence="1">Multi-pass membrane protein</topology>
    </subcellularLocation>
</comment>
<dbReference type="InterPro" id="IPR036890">
    <property type="entry name" value="HATPase_C_sf"/>
</dbReference>
<evidence type="ECO:0000256" key="5">
    <source>
        <dbReference type="ARBA" id="ARBA00022777"/>
    </source>
</evidence>
<dbReference type="InterPro" id="IPR003594">
    <property type="entry name" value="HATPase_dom"/>
</dbReference>
<reference evidence="9" key="1">
    <citation type="submission" date="2022-02" db="EMBL/GenBank/DDBJ databases">
        <title>Paenibacillus sp. MBLB1832 Whole Genome Shotgun Sequencing.</title>
        <authorList>
            <person name="Hwang C.Y."/>
            <person name="Cho E.-S."/>
            <person name="Seo M.-J."/>
        </authorList>
    </citation>
    <scope>NUCLEOTIDE SEQUENCE</scope>
    <source>
        <strain evidence="9">MBLB1832</strain>
    </source>
</reference>
<evidence type="ECO:0000256" key="1">
    <source>
        <dbReference type="ARBA" id="ARBA00004651"/>
    </source>
</evidence>
<gene>
    <name evidence="9" type="ORF">MJB10_17495</name>
</gene>
<evidence type="ECO:0000256" key="7">
    <source>
        <dbReference type="SAM" id="Phobius"/>
    </source>
</evidence>
<keyword evidence="5 9" id="KW-0418">Kinase</keyword>
<dbReference type="SMART" id="SM00387">
    <property type="entry name" value="HATPase_c"/>
    <property type="match status" value="1"/>
</dbReference>
<name>A0AA96RIK2_9BACL</name>
<dbReference type="InterPro" id="IPR010559">
    <property type="entry name" value="Sig_transdc_His_kin_internal"/>
</dbReference>
<evidence type="ECO:0000259" key="8">
    <source>
        <dbReference type="PROSITE" id="PS50885"/>
    </source>
</evidence>
<dbReference type="Pfam" id="PF06580">
    <property type="entry name" value="His_kinase"/>
    <property type="match status" value="1"/>
</dbReference>
<keyword evidence="7" id="KW-0812">Transmembrane</keyword>
<keyword evidence="3" id="KW-0597">Phosphoprotein</keyword>
<dbReference type="PROSITE" id="PS50885">
    <property type="entry name" value="HAMP"/>
    <property type="match status" value="1"/>
</dbReference>
<feature type="transmembrane region" description="Helical" evidence="7">
    <location>
        <begin position="292"/>
        <end position="311"/>
    </location>
</feature>
<keyword evidence="2" id="KW-1003">Cell membrane</keyword>
<dbReference type="GO" id="GO:0000155">
    <property type="term" value="F:phosphorelay sensor kinase activity"/>
    <property type="evidence" value="ECO:0007669"/>
    <property type="project" value="InterPro"/>
</dbReference>
<evidence type="ECO:0000313" key="10">
    <source>
        <dbReference type="Proteomes" id="UP001304650"/>
    </source>
</evidence>
<dbReference type="InterPro" id="IPR050640">
    <property type="entry name" value="Bact_2-comp_sensor_kinase"/>
</dbReference>
<dbReference type="RefSeq" id="WP_314796739.1">
    <property type="nucleotide sequence ID" value="NZ_CP130319.1"/>
</dbReference>
<evidence type="ECO:0000256" key="3">
    <source>
        <dbReference type="ARBA" id="ARBA00022553"/>
    </source>
</evidence>
<dbReference type="EC" id="2.7.13.3" evidence="9"/>
<dbReference type="EMBL" id="CP130319">
    <property type="protein sequence ID" value="WNR42905.1"/>
    <property type="molecule type" value="Genomic_DNA"/>
</dbReference>
<dbReference type="Gene3D" id="3.30.565.10">
    <property type="entry name" value="Histidine kinase-like ATPase, C-terminal domain"/>
    <property type="match status" value="1"/>
</dbReference>
<dbReference type="Gene3D" id="6.10.340.10">
    <property type="match status" value="1"/>
</dbReference>
<feature type="transmembrane region" description="Helical" evidence="7">
    <location>
        <begin position="20"/>
        <end position="42"/>
    </location>
</feature>
<sequence length="586" mass="67061">MKFNLESMALGKLSPRFGLSLKLFIMLLVLVTVIILLVGLLTQRYMGDLYERQQIERVSDTADKMADYMDLMAQNVRQTMQALSKSPALYGESDKAIWSMFQDFVASNTELVYTAYFIWPDGHVAGYPYGYWEVHKEPMIAQLLQESKDKYSIWQTIPYNSQLSGPTLTFAMNVDDPVTQKNKGILAFNINLRSLEQKLDYLTRSSKIDVALYTREYFPLAFKAGSPWMKAQQDRYIPNEALAASWEREKDQYQTIASGLVFKREIASLKWNMLLTVDNKDLFSALQDVRFTLIYIFLGAFIWALGVALYISRYFSKPITSLVRHMGKDPTSLIESPRMLERYDEIGRLSSAYNRMIQRINDTTLSLLKGEQEKKELEMRALAAQMNPHFLQNTLTSILWSVKLGKVRESEEMIVALSDILTFSMDKVDAIICLRDELIIAKAYIHLQQIRYPKVFEWKIDVNEELQDIRMPKMTLQPLIENAIFHGLMPRQTGGNLRISAERCGTILQVTVSDNGVGMTPKQQQGLFEKSAKSHVRGLNKLGVYNVDERLKLEYGFAFGLQVSSEMGAGTQMKILIPMEVEAKDA</sequence>
<dbReference type="AlphaFoldDB" id="A0AA96RIK2"/>
<keyword evidence="4 9" id="KW-0808">Transferase</keyword>
<evidence type="ECO:0000256" key="2">
    <source>
        <dbReference type="ARBA" id="ARBA00022475"/>
    </source>
</evidence>
<accession>A0AA96RIK2</accession>
<dbReference type="PANTHER" id="PTHR34220">
    <property type="entry name" value="SENSOR HISTIDINE KINASE YPDA"/>
    <property type="match status" value="1"/>
</dbReference>
<dbReference type="KEGG" id="proo:MJB10_17495"/>
<evidence type="ECO:0000313" key="9">
    <source>
        <dbReference type="EMBL" id="WNR42905.1"/>
    </source>
</evidence>
<dbReference type="SUPFAM" id="SSF55874">
    <property type="entry name" value="ATPase domain of HSP90 chaperone/DNA topoisomerase II/histidine kinase"/>
    <property type="match status" value="1"/>
</dbReference>